<accession>A0ABP9S6N2</accession>
<gene>
    <name evidence="4" type="ORF">GCM10023322_49070</name>
</gene>
<feature type="transmembrane region" description="Helical" evidence="2">
    <location>
        <begin position="552"/>
        <end position="571"/>
    </location>
</feature>
<dbReference type="PANTHER" id="PTHR22674">
    <property type="entry name" value="NTPASE, KAP FAMILY P-LOOP DOMAIN-CONTAINING 1"/>
    <property type="match status" value="1"/>
</dbReference>
<evidence type="ECO:0000256" key="1">
    <source>
        <dbReference type="SAM" id="MobiDB-lite"/>
    </source>
</evidence>
<dbReference type="InterPro" id="IPR011646">
    <property type="entry name" value="KAP_P-loop"/>
</dbReference>
<keyword evidence="2" id="KW-0812">Transmembrane</keyword>
<dbReference type="InterPro" id="IPR052754">
    <property type="entry name" value="NTPase_KAP_P-loop"/>
</dbReference>
<name>A0ABP9S6N2_9ACTN</name>
<reference evidence="5" key="1">
    <citation type="journal article" date="2019" name="Int. J. Syst. Evol. Microbiol.">
        <title>The Global Catalogue of Microorganisms (GCM) 10K type strain sequencing project: providing services to taxonomists for standard genome sequencing and annotation.</title>
        <authorList>
            <consortium name="The Broad Institute Genomics Platform"/>
            <consortium name="The Broad Institute Genome Sequencing Center for Infectious Disease"/>
            <person name="Wu L."/>
            <person name="Ma J."/>
        </authorList>
    </citation>
    <scope>NUCLEOTIDE SEQUENCE [LARGE SCALE GENOMIC DNA]</scope>
    <source>
        <strain evidence="5">JCM 18304</strain>
    </source>
</reference>
<dbReference type="InterPro" id="IPR029030">
    <property type="entry name" value="Caspase-like_dom_sf"/>
</dbReference>
<dbReference type="InterPro" id="IPR018247">
    <property type="entry name" value="EF_Hand_1_Ca_BS"/>
</dbReference>
<keyword evidence="2" id="KW-0472">Membrane</keyword>
<dbReference type="InterPro" id="IPR011600">
    <property type="entry name" value="Pept_C14_caspase"/>
</dbReference>
<organism evidence="4 5">
    <name type="scientific">Rugosimonospora acidiphila</name>
    <dbReference type="NCBI Taxonomy" id="556531"/>
    <lineage>
        <taxon>Bacteria</taxon>
        <taxon>Bacillati</taxon>
        <taxon>Actinomycetota</taxon>
        <taxon>Actinomycetes</taxon>
        <taxon>Micromonosporales</taxon>
        <taxon>Micromonosporaceae</taxon>
        <taxon>Rugosimonospora</taxon>
    </lineage>
</organism>
<dbReference type="PANTHER" id="PTHR22674:SF6">
    <property type="entry name" value="NTPASE KAP FAMILY P-LOOP DOMAIN-CONTAINING PROTEIN 1"/>
    <property type="match status" value="1"/>
</dbReference>
<dbReference type="InterPro" id="IPR001309">
    <property type="entry name" value="Pept_C14_p20"/>
</dbReference>
<evidence type="ECO:0000256" key="2">
    <source>
        <dbReference type="SAM" id="Phobius"/>
    </source>
</evidence>
<feature type="region of interest" description="Disordered" evidence="1">
    <location>
        <begin position="312"/>
        <end position="332"/>
    </location>
</feature>
<dbReference type="Proteomes" id="UP001501570">
    <property type="component" value="Unassembled WGS sequence"/>
</dbReference>
<dbReference type="Pfam" id="PF00656">
    <property type="entry name" value="Peptidase_C14"/>
    <property type="match status" value="1"/>
</dbReference>
<protein>
    <recommendedName>
        <fullName evidence="3">Caspase family p20 domain-containing protein</fullName>
    </recommendedName>
</protein>
<proteinExistence type="predicted"/>
<keyword evidence="5" id="KW-1185">Reference proteome</keyword>
<dbReference type="PROSITE" id="PS00018">
    <property type="entry name" value="EF_HAND_1"/>
    <property type="match status" value="1"/>
</dbReference>
<dbReference type="InterPro" id="IPR027417">
    <property type="entry name" value="P-loop_NTPase"/>
</dbReference>
<comment type="caution">
    <text evidence="4">The sequence shown here is derived from an EMBL/GenBank/DDBJ whole genome shotgun (WGS) entry which is preliminary data.</text>
</comment>
<evidence type="ECO:0000313" key="4">
    <source>
        <dbReference type="EMBL" id="GAA5191530.1"/>
    </source>
</evidence>
<dbReference type="PROSITE" id="PS50208">
    <property type="entry name" value="CASPASE_P20"/>
    <property type="match status" value="1"/>
</dbReference>
<dbReference type="EMBL" id="BAABJQ010000016">
    <property type="protein sequence ID" value="GAA5191530.1"/>
    <property type="molecule type" value="Genomic_DNA"/>
</dbReference>
<dbReference type="Gene3D" id="3.40.50.1460">
    <property type="match status" value="1"/>
</dbReference>
<sequence length="1009" mass="108981">MAQVRSALVIVNGHYPDSDLPDLPGALGDAEALARALGDPMIGGFDVAVMAERTREELHRQIERFFADRGRDDLLLLYVICHGLADAFGRDYLAARNTELRDLPGTAISVEYINEQVMRSRSRATVLIVDCLFRAASPDAVAVRTAAPGDRFEGLDRVVIAAGNGAESFLTQTLVRGLDSGAADLDGDGEVTDRELYEYLRDQLRANPGTSRPSQDPTYRSTLGGSVVIARNPVMTPGAGAEDGASFLPLALLEAMRSPVVEERMGVVSQLEDVLRSTGPRRGAVSVPAARHALATLAADGSQAVSSAAAGVLARNPAPEPTRTEPAPEAEAGYPAEPIVSSDYWTTEDELDYAPYATAIAEFIQHEDTRPPLTIGVKAPWGAGKTSLMRMIQDRLDPPKAGTASAPGAHRQRVRLTAAARRVLAGRSRRSSAAGGEQPPVVTNRALLRKLNDRARRAQAPDPSSPGAEADLDALRIDASGLADWRPTVWFNPWMYQSGEQIWAGLAHEIIAQVTQRMGPADREAFWLELNVRRLDGDALRRRVHRALFERLLPLVAGFCVAAVVAVVALLCRSLLPEVAGALNAAGRGLLAAGTVGTVLAGVWRTVGFWREHVAGTLSTLVRPPDYLRDWQRLAGQQGAGAAFTRLVGDPGYEGRLGFLYLVQTDMRRVLDLVATEDRPLVVFVDDLDRCSPGTVAQVIEAINLFLAGQFPNCVFIVAMEPEMVAAHIEVAYQPLVDTLTGDDYWGEAHTLGWRFLDKIVQLPISLPALRSDQAGRFLGTSLVGGPVPAAAGRDGDADPDEDRVRRIEAAIREQRPSIENLSEAAASAQQRVGGASVPATGFDAETRVALRRELRRRLRPDNPEVQAVVAAVAGRLARNPREIKRFVNVFRFYAVIRQEREAAGLPVPDTLAEVAKLAVLAVRWPHLRSALGRQVGATERDTVLSLLEAPIAELPEDAAWADRRKALETVLTDAQLPERLRTNLLASEDLCHLLTCAPSIGNVAAGYL</sequence>
<feature type="domain" description="Caspase family p20" evidence="3">
    <location>
        <begin position="3"/>
        <end position="83"/>
    </location>
</feature>
<dbReference type="SUPFAM" id="SSF52540">
    <property type="entry name" value="P-loop containing nucleoside triphosphate hydrolases"/>
    <property type="match status" value="1"/>
</dbReference>
<evidence type="ECO:0000259" key="3">
    <source>
        <dbReference type="PROSITE" id="PS50208"/>
    </source>
</evidence>
<dbReference type="Pfam" id="PF07693">
    <property type="entry name" value="KAP_NTPase"/>
    <property type="match status" value="2"/>
</dbReference>
<evidence type="ECO:0000313" key="5">
    <source>
        <dbReference type="Proteomes" id="UP001501570"/>
    </source>
</evidence>
<dbReference type="SUPFAM" id="SSF52129">
    <property type="entry name" value="Caspase-like"/>
    <property type="match status" value="1"/>
</dbReference>
<keyword evidence="2" id="KW-1133">Transmembrane helix</keyword>
<dbReference type="RefSeq" id="WP_345633235.1">
    <property type="nucleotide sequence ID" value="NZ_BAABJQ010000016.1"/>
</dbReference>